<reference evidence="7" key="1">
    <citation type="submission" date="2021-01" db="EMBL/GenBank/DDBJ databases">
        <authorList>
            <person name="Corre E."/>
            <person name="Pelletier E."/>
            <person name="Niang G."/>
            <person name="Scheremetjew M."/>
            <person name="Finn R."/>
            <person name="Kale V."/>
            <person name="Holt S."/>
            <person name="Cochrane G."/>
            <person name="Meng A."/>
            <person name="Brown T."/>
            <person name="Cohen L."/>
        </authorList>
    </citation>
    <scope>NUCLEOTIDE SEQUENCE</scope>
    <source>
        <strain evidence="7">CCMP1413</strain>
    </source>
</reference>
<dbReference type="InterPro" id="IPR001357">
    <property type="entry name" value="BRCT_dom"/>
</dbReference>
<dbReference type="GO" id="GO:0000463">
    <property type="term" value="P:maturation of LSU-rRNA from tricistronic rRNA transcript (SSU-rRNA, 5.8S rRNA, LSU-rRNA)"/>
    <property type="evidence" value="ECO:0007669"/>
    <property type="project" value="UniProtKB-UniRule"/>
</dbReference>
<dbReference type="CDD" id="cd17709">
    <property type="entry name" value="BRCT_pescadillo_like"/>
    <property type="match status" value="1"/>
</dbReference>
<dbReference type="Gene3D" id="3.40.50.10190">
    <property type="entry name" value="BRCT domain"/>
    <property type="match status" value="1"/>
</dbReference>
<gene>
    <name evidence="7" type="ORF">PCOL08062_LOCUS8325</name>
</gene>
<evidence type="ECO:0000259" key="6">
    <source>
        <dbReference type="PROSITE" id="PS50172"/>
    </source>
</evidence>
<evidence type="ECO:0000256" key="3">
    <source>
        <dbReference type="ARBA" id="ARBA00023242"/>
    </source>
</evidence>
<dbReference type="GO" id="GO:0043021">
    <property type="term" value="F:ribonucleoprotein complex binding"/>
    <property type="evidence" value="ECO:0007669"/>
    <property type="project" value="UniProtKB-UniRule"/>
</dbReference>
<dbReference type="AlphaFoldDB" id="A0A7R9Y4Y4"/>
<feature type="compositionally biased region" description="Acidic residues" evidence="5">
    <location>
        <begin position="493"/>
        <end position="514"/>
    </location>
</feature>
<accession>A0A7R9Y4Y4</accession>
<dbReference type="InterPro" id="IPR010613">
    <property type="entry name" value="PES"/>
</dbReference>
<dbReference type="Pfam" id="PF06732">
    <property type="entry name" value="Pescadillo_N"/>
    <property type="match status" value="1"/>
</dbReference>
<feature type="compositionally biased region" description="Low complexity" evidence="5">
    <location>
        <begin position="276"/>
        <end position="287"/>
    </location>
</feature>
<keyword evidence="2 4" id="KW-0698">rRNA processing</keyword>
<feature type="domain" description="BRCT" evidence="6">
    <location>
        <begin position="295"/>
        <end position="386"/>
    </location>
</feature>
<organism evidence="7">
    <name type="scientific">Prasinoderma coloniale</name>
    <dbReference type="NCBI Taxonomy" id="156133"/>
    <lineage>
        <taxon>Eukaryota</taxon>
        <taxon>Viridiplantae</taxon>
        <taxon>Prasinodermophyta</taxon>
        <taxon>Prasinodermophyceae</taxon>
        <taxon>Prasinodermales</taxon>
        <taxon>Prasinodermaceae</taxon>
        <taxon>Prasinoderma</taxon>
    </lineage>
</organism>
<feature type="compositionally biased region" description="Basic and acidic residues" evidence="5">
    <location>
        <begin position="477"/>
        <end position="492"/>
    </location>
</feature>
<dbReference type="GO" id="GO:0070545">
    <property type="term" value="C:PeBoW complex"/>
    <property type="evidence" value="ECO:0007669"/>
    <property type="project" value="TreeGrafter"/>
</dbReference>
<name>A0A7R9Y4Y4_9VIRI</name>
<feature type="region of interest" description="Disordered" evidence="5">
    <location>
        <begin position="477"/>
        <end position="532"/>
    </location>
</feature>
<dbReference type="GO" id="GO:0003723">
    <property type="term" value="F:RNA binding"/>
    <property type="evidence" value="ECO:0007669"/>
    <property type="project" value="TreeGrafter"/>
</dbReference>
<comment type="function">
    <text evidence="4">Required for maturation of ribosomal RNAs and formation of the large ribosomal subunit.</text>
</comment>
<evidence type="ECO:0000313" key="7">
    <source>
        <dbReference type="EMBL" id="CAD8243835.1"/>
    </source>
</evidence>
<feature type="region of interest" description="Disordered" evidence="5">
    <location>
        <begin position="264"/>
        <end position="292"/>
    </location>
</feature>
<protein>
    <recommendedName>
        <fullName evidence="4">Pescadillo homolog</fullName>
    </recommendedName>
</protein>
<evidence type="ECO:0000256" key="4">
    <source>
        <dbReference type="HAMAP-Rule" id="MF_03028"/>
    </source>
</evidence>
<dbReference type="EMBL" id="HBDZ01010927">
    <property type="protein sequence ID" value="CAD8243835.1"/>
    <property type="molecule type" value="Transcribed_RNA"/>
</dbReference>
<dbReference type="GO" id="GO:0000466">
    <property type="term" value="P:maturation of 5.8S rRNA from tricistronic rRNA transcript (SSU-rRNA, 5.8S rRNA, LSU-rRNA)"/>
    <property type="evidence" value="ECO:0007669"/>
    <property type="project" value="UniProtKB-UniRule"/>
</dbReference>
<dbReference type="GO" id="GO:0030687">
    <property type="term" value="C:preribosome, large subunit precursor"/>
    <property type="evidence" value="ECO:0007669"/>
    <property type="project" value="UniProtKB-UniRule"/>
</dbReference>
<dbReference type="PANTHER" id="PTHR12221">
    <property type="entry name" value="PESCADILLO - RELATED"/>
    <property type="match status" value="1"/>
</dbReference>
<comment type="subcellular location">
    <subcellularLocation>
        <location evidence="4">Nucleus</location>
        <location evidence="4">Nucleolus</location>
    </subcellularLocation>
    <subcellularLocation>
        <location evidence="4">Nucleus</location>
        <location evidence="4">Nucleoplasm</location>
    </subcellularLocation>
</comment>
<dbReference type="InterPro" id="IPR036420">
    <property type="entry name" value="BRCT_dom_sf"/>
</dbReference>
<dbReference type="HAMAP" id="MF_03028">
    <property type="entry name" value="Pescadillo"/>
    <property type="match status" value="1"/>
</dbReference>
<evidence type="ECO:0000256" key="2">
    <source>
        <dbReference type="ARBA" id="ARBA00022552"/>
    </source>
</evidence>
<dbReference type="Pfam" id="PF00533">
    <property type="entry name" value="BRCT"/>
    <property type="match status" value="1"/>
</dbReference>
<comment type="similarity">
    <text evidence="4">Belongs to the pescadillo family.</text>
</comment>
<dbReference type="PANTHER" id="PTHR12221:SF6">
    <property type="entry name" value="PESCADILLO HOMOLOG"/>
    <property type="match status" value="1"/>
</dbReference>
<dbReference type="SUPFAM" id="SSF52113">
    <property type="entry name" value="BRCT domain"/>
    <property type="match status" value="1"/>
</dbReference>
<evidence type="ECO:0000256" key="5">
    <source>
        <dbReference type="SAM" id="MobiDB-lite"/>
    </source>
</evidence>
<keyword evidence="3 4" id="KW-0539">Nucleus</keyword>
<dbReference type="SMART" id="SM00292">
    <property type="entry name" value="BRCT"/>
    <property type="match status" value="1"/>
</dbReference>
<proteinExistence type="inferred from homology"/>
<dbReference type="PROSITE" id="PS50172">
    <property type="entry name" value="BRCT"/>
    <property type="match status" value="1"/>
</dbReference>
<sequence length="577" mass="64337">MGKKQARGKTGTAAVYTTRNRALTKLQLKLPEFRRLCILKGVFPREPKKKVHGQRKTYYHAKDIAWLAHEPLLDRFREQRAYEKRISKAHARQNLKLAQQLKERRPGYTLDHLVRQRYPSFVDALRDLDDPLSLLTLFGTLPAEREHKIPTEMVHASRRLALEFQAHVVRSRALRKVFVSVKGIYYQAEVQGQTVTWLAPHALAQVLPADVDYRVMLTFLEFYHTLLSFVNFKLYHDNKVAYPPLPTDWVDPSAVGLGAMLPSDEEEEEAARARTARAATPAAADGANADDADAEESGVFEGLVFYLGRETPKESLMFVIRAKGGRVAWDGEGSPMAESDARITHSVCDRPKLSGDARGDRDYVQPQWVFDCANQDFLIPTEAYGPGKTLPPHLSPFVDDEAEGYVPDYAEQLKSMKEAAEGAAVGGGDAAAAIAAAANVEGGAVETARELALEAEEIEARRAAEVEGRFAAELAAEREGVPYSEAQRRKEEGEDDASEAAEEEAAAAGVDEEDARLKAQEEEEHMAKALLPRKKQKLYDAMQMSLSRKRERVNDLMTRRKSARTAEAQKKTPAKKK</sequence>
<evidence type="ECO:0000256" key="1">
    <source>
        <dbReference type="ARBA" id="ARBA00022517"/>
    </source>
</evidence>
<keyword evidence="1 4" id="KW-0690">Ribosome biogenesis</keyword>
<dbReference type="GO" id="GO:0005654">
    <property type="term" value="C:nucleoplasm"/>
    <property type="evidence" value="ECO:0007669"/>
    <property type="project" value="UniProtKB-SubCell"/>
</dbReference>
<feature type="region of interest" description="Disordered" evidence="5">
    <location>
        <begin position="544"/>
        <end position="577"/>
    </location>
</feature>